<organism evidence="3 4">
    <name type="scientific">Amborella trichopoda</name>
    <dbReference type="NCBI Taxonomy" id="13333"/>
    <lineage>
        <taxon>Eukaryota</taxon>
        <taxon>Viridiplantae</taxon>
        <taxon>Streptophyta</taxon>
        <taxon>Embryophyta</taxon>
        <taxon>Tracheophyta</taxon>
        <taxon>Spermatophyta</taxon>
        <taxon>Magnoliopsida</taxon>
        <taxon>Amborellales</taxon>
        <taxon>Amborellaceae</taxon>
        <taxon>Amborella</taxon>
    </lineage>
</organism>
<comment type="similarity">
    <text evidence="1">Belongs to the DRM1/ARP family.</text>
</comment>
<evidence type="ECO:0000313" key="3">
    <source>
        <dbReference type="EMBL" id="ERM96703.1"/>
    </source>
</evidence>
<dbReference type="HOGENOM" id="CLU_116501_1_2_1"/>
<dbReference type="PANTHER" id="PTHR33565">
    <property type="entry name" value="DORMANCY-ASSOCIATED PROTEIN 1"/>
    <property type="match status" value="1"/>
</dbReference>
<name>W1NMK1_AMBTC</name>
<dbReference type="Proteomes" id="UP000017836">
    <property type="component" value="Unassembled WGS sequence"/>
</dbReference>
<dbReference type="InterPro" id="IPR008406">
    <property type="entry name" value="DRM/ARP"/>
</dbReference>
<accession>W1NMK1</accession>
<dbReference type="OMA" id="RMIIMAL"/>
<dbReference type="OrthoDB" id="1912652at2759"/>
<reference evidence="4" key="1">
    <citation type="journal article" date="2013" name="Science">
        <title>The Amborella genome and the evolution of flowering plants.</title>
        <authorList>
            <consortium name="Amborella Genome Project"/>
        </authorList>
    </citation>
    <scope>NUCLEOTIDE SEQUENCE [LARGE SCALE GENOMIC DNA]</scope>
</reference>
<protein>
    <submittedName>
        <fullName evidence="3">Uncharacterized protein</fullName>
    </submittedName>
</protein>
<sequence>MALLDKLWDDTLAGPQLENGLSKLRKPVSRPSLTKVDEFSDEANRVTQSIMITKPPPNNNNASENGTLPSSPARMTPLVSPFAGARRFQRIFSLDEYERSSILVWEALNR</sequence>
<gene>
    <name evidence="3" type="ORF">AMTR_s00001p00272960</name>
</gene>
<evidence type="ECO:0000256" key="1">
    <source>
        <dbReference type="ARBA" id="ARBA00010502"/>
    </source>
</evidence>
<dbReference type="eggNOG" id="ENOG502S6R7">
    <property type="taxonomic scope" value="Eukaryota"/>
</dbReference>
<dbReference type="KEGG" id="atr:18424640"/>
<evidence type="ECO:0000313" key="4">
    <source>
        <dbReference type="Proteomes" id="UP000017836"/>
    </source>
</evidence>
<evidence type="ECO:0000256" key="2">
    <source>
        <dbReference type="SAM" id="MobiDB-lite"/>
    </source>
</evidence>
<keyword evidence="4" id="KW-1185">Reference proteome</keyword>
<feature type="region of interest" description="Disordered" evidence="2">
    <location>
        <begin position="51"/>
        <end position="75"/>
    </location>
</feature>
<dbReference type="AlphaFoldDB" id="W1NMK1"/>
<dbReference type="Pfam" id="PF05564">
    <property type="entry name" value="Auxin_repressed"/>
    <property type="match status" value="1"/>
</dbReference>
<proteinExistence type="inferred from homology"/>
<feature type="compositionally biased region" description="Polar residues" evidence="2">
    <location>
        <begin position="59"/>
        <end position="70"/>
    </location>
</feature>
<dbReference type="Gramene" id="ERM96703">
    <property type="protein sequence ID" value="ERM96703"/>
    <property type="gene ID" value="AMTR_s00001p00272960"/>
</dbReference>
<dbReference type="PANTHER" id="PTHR33565:SF1">
    <property type="entry name" value="DORMANCY-ASSOCIATED PROTEIN HOMOLOG 3"/>
    <property type="match status" value="1"/>
</dbReference>
<dbReference type="EMBL" id="KI397142">
    <property type="protein sequence ID" value="ERM96703.1"/>
    <property type="molecule type" value="Genomic_DNA"/>
</dbReference>